<dbReference type="Gene3D" id="3.60.10.10">
    <property type="entry name" value="Endonuclease/exonuclease/phosphatase"/>
    <property type="match status" value="1"/>
</dbReference>
<dbReference type="OrthoDB" id="410104at2759"/>
<name>A0A8J9ULE9_9NEOP</name>
<gene>
    <name evidence="1" type="ORF">BINO364_LOCUS2681</name>
</gene>
<dbReference type="Proteomes" id="UP000838878">
    <property type="component" value="Chromosome 10"/>
</dbReference>
<keyword evidence="2" id="KW-1185">Reference proteome</keyword>
<feature type="non-terminal residue" evidence="1">
    <location>
        <position position="131"/>
    </location>
</feature>
<sequence>MIVMAKAIYIKLQGILKVTDKSLRPLRPPTRPVTAGVIDHNPPLQSHTPLYICSYNARSLSSDEKLLVFKESISKTKHDIIGLAEIRRMGYNILEDQDHIFCYYGENKGQYGVGFIIKKRQIKYRKFYSYI</sequence>
<reference evidence="1" key="1">
    <citation type="submission" date="2021-12" db="EMBL/GenBank/DDBJ databases">
        <authorList>
            <person name="Martin H S."/>
        </authorList>
    </citation>
    <scope>NUCLEOTIDE SEQUENCE</scope>
</reference>
<proteinExistence type="predicted"/>
<organism evidence="1 2">
    <name type="scientific">Brenthis ino</name>
    <name type="common">lesser marbled fritillary</name>
    <dbReference type="NCBI Taxonomy" id="405034"/>
    <lineage>
        <taxon>Eukaryota</taxon>
        <taxon>Metazoa</taxon>
        <taxon>Ecdysozoa</taxon>
        <taxon>Arthropoda</taxon>
        <taxon>Hexapoda</taxon>
        <taxon>Insecta</taxon>
        <taxon>Pterygota</taxon>
        <taxon>Neoptera</taxon>
        <taxon>Endopterygota</taxon>
        <taxon>Lepidoptera</taxon>
        <taxon>Glossata</taxon>
        <taxon>Ditrysia</taxon>
        <taxon>Papilionoidea</taxon>
        <taxon>Nymphalidae</taxon>
        <taxon>Heliconiinae</taxon>
        <taxon>Argynnini</taxon>
        <taxon>Brenthis</taxon>
    </lineage>
</organism>
<dbReference type="SUPFAM" id="SSF56219">
    <property type="entry name" value="DNase I-like"/>
    <property type="match status" value="1"/>
</dbReference>
<evidence type="ECO:0000313" key="2">
    <source>
        <dbReference type="Proteomes" id="UP000838878"/>
    </source>
</evidence>
<dbReference type="AlphaFoldDB" id="A0A8J9ULE9"/>
<protein>
    <submittedName>
        <fullName evidence="1">Uncharacterized protein</fullName>
    </submittedName>
</protein>
<dbReference type="InterPro" id="IPR036691">
    <property type="entry name" value="Endo/exonu/phosph_ase_sf"/>
</dbReference>
<evidence type="ECO:0000313" key="1">
    <source>
        <dbReference type="EMBL" id="CAH0715802.1"/>
    </source>
</evidence>
<dbReference type="EMBL" id="OV170230">
    <property type="protein sequence ID" value="CAH0715802.1"/>
    <property type="molecule type" value="Genomic_DNA"/>
</dbReference>
<accession>A0A8J9ULE9</accession>